<feature type="transmembrane region" description="Helical" evidence="9">
    <location>
        <begin position="252"/>
        <end position="270"/>
    </location>
</feature>
<dbReference type="PANTHER" id="PTHR23513:SF9">
    <property type="entry name" value="ENTEROBACTIN EXPORTER ENTS"/>
    <property type="match status" value="1"/>
</dbReference>
<dbReference type="InterPro" id="IPR020846">
    <property type="entry name" value="MFS_dom"/>
</dbReference>
<evidence type="ECO:0000259" key="10">
    <source>
        <dbReference type="PROSITE" id="PS50850"/>
    </source>
</evidence>
<keyword evidence="3" id="KW-1003">Cell membrane</keyword>
<reference evidence="11 12" key="1">
    <citation type="submission" date="2016-05" db="EMBL/GenBank/DDBJ databases">
        <title>Complete genome sequence of a phthalic acid esters degrading Mycobacterium sp. YC-RL4.</title>
        <authorList>
            <person name="Ren L."/>
            <person name="Fan S."/>
            <person name="Ruth N."/>
            <person name="Jia Y."/>
            <person name="Wang J."/>
            <person name="Qiao C."/>
        </authorList>
    </citation>
    <scope>NUCLEOTIDE SEQUENCE [LARGE SCALE GENOMIC DNA]</scope>
    <source>
        <strain evidence="11 12">YC-RL4</strain>
    </source>
</reference>
<keyword evidence="12" id="KW-1185">Reference proteome</keyword>
<evidence type="ECO:0000313" key="11">
    <source>
        <dbReference type="EMBL" id="ANE78139.1"/>
    </source>
</evidence>
<feature type="transmembrane region" description="Helical" evidence="9">
    <location>
        <begin position="218"/>
        <end position="240"/>
    </location>
</feature>
<dbReference type="SUPFAM" id="SSF103473">
    <property type="entry name" value="MFS general substrate transporter"/>
    <property type="match status" value="1"/>
</dbReference>
<dbReference type="RefSeq" id="WP_067990212.1">
    <property type="nucleotide sequence ID" value="NZ_CP015596.1"/>
</dbReference>
<organism evidence="11 12">
    <name type="scientific">Mycobacterium adipatum</name>
    <dbReference type="NCBI Taxonomy" id="1682113"/>
    <lineage>
        <taxon>Bacteria</taxon>
        <taxon>Bacillati</taxon>
        <taxon>Actinomycetota</taxon>
        <taxon>Actinomycetes</taxon>
        <taxon>Mycobacteriales</taxon>
        <taxon>Mycobacteriaceae</taxon>
        <taxon>Mycobacterium</taxon>
    </lineage>
</organism>
<proteinExistence type="inferred from homology"/>
<feature type="transmembrane region" description="Helical" evidence="9">
    <location>
        <begin position="375"/>
        <end position="396"/>
    </location>
</feature>
<dbReference type="InterPro" id="IPR036259">
    <property type="entry name" value="MFS_trans_sf"/>
</dbReference>
<dbReference type="Gene3D" id="1.20.1250.20">
    <property type="entry name" value="MFS general substrate transporter like domains"/>
    <property type="match status" value="1"/>
</dbReference>
<evidence type="ECO:0000256" key="4">
    <source>
        <dbReference type="ARBA" id="ARBA00022692"/>
    </source>
</evidence>
<dbReference type="EMBL" id="CP015596">
    <property type="protein sequence ID" value="ANE78139.1"/>
    <property type="molecule type" value="Genomic_DNA"/>
</dbReference>
<name>A0A172UG71_9MYCO</name>
<keyword evidence="6 9" id="KW-0472">Membrane</keyword>
<evidence type="ECO:0000256" key="1">
    <source>
        <dbReference type="ARBA" id="ARBA00004429"/>
    </source>
</evidence>
<gene>
    <name evidence="11" type="ORF">A7U43_01225</name>
</gene>
<dbReference type="Pfam" id="PF07690">
    <property type="entry name" value="MFS_1"/>
    <property type="match status" value="1"/>
</dbReference>
<dbReference type="AlphaFoldDB" id="A0A172UG71"/>
<dbReference type="GO" id="GO:0022857">
    <property type="term" value="F:transmembrane transporter activity"/>
    <property type="evidence" value="ECO:0007669"/>
    <property type="project" value="InterPro"/>
</dbReference>
<feature type="transmembrane region" description="Helical" evidence="9">
    <location>
        <begin position="282"/>
        <end position="304"/>
    </location>
</feature>
<evidence type="ECO:0000256" key="3">
    <source>
        <dbReference type="ARBA" id="ARBA00022475"/>
    </source>
</evidence>
<dbReference type="CDD" id="cd06173">
    <property type="entry name" value="MFS_MefA_like"/>
    <property type="match status" value="1"/>
</dbReference>
<feature type="transmembrane region" description="Helical" evidence="9">
    <location>
        <begin position="345"/>
        <end position="369"/>
    </location>
</feature>
<dbReference type="PROSITE" id="PS50850">
    <property type="entry name" value="MFS"/>
    <property type="match status" value="1"/>
</dbReference>
<dbReference type="STRING" id="1682113.A7U43_01225"/>
<evidence type="ECO:0000256" key="6">
    <source>
        <dbReference type="ARBA" id="ARBA00023136"/>
    </source>
</evidence>
<dbReference type="GO" id="GO:0046677">
    <property type="term" value="P:response to antibiotic"/>
    <property type="evidence" value="ECO:0007669"/>
    <property type="project" value="UniProtKB-KW"/>
</dbReference>
<feature type="domain" description="Major facilitator superfamily (MFS) profile" evidence="10">
    <location>
        <begin position="11"/>
        <end position="399"/>
    </location>
</feature>
<feature type="transmembrane region" description="Helical" evidence="9">
    <location>
        <begin position="44"/>
        <end position="66"/>
    </location>
</feature>
<keyword evidence="5 9" id="KW-1133">Transmembrane helix</keyword>
<protein>
    <recommendedName>
        <fullName evidence="8">Multidrug efflux pump Tap</fullName>
    </recommendedName>
</protein>
<evidence type="ECO:0000256" key="7">
    <source>
        <dbReference type="ARBA" id="ARBA00038075"/>
    </source>
</evidence>
<dbReference type="InterPro" id="IPR011701">
    <property type="entry name" value="MFS"/>
</dbReference>
<evidence type="ECO:0000256" key="8">
    <source>
        <dbReference type="ARBA" id="ARBA00040914"/>
    </source>
</evidence>
<evidence type="ECO:0000256" key="2">
    <source>
        <dbReference type="ARBA" id="ARBA00022448"/>
    </source>
</evidence>
<evidence type="ECO:0000256" key="9">
    <source>
        <dbReference type="SAM" id="Phobius"/>
    </source>
</evidence>
<feature type="transmembrane region" description="Helical" evidence="9">
    <location>
        <begin position="310"/>
        <end position="333"/>
    </location>
</feature>
<dbReference type="KEGG" id="madi:A7U43_01225"/>
<evidence type="ECO:0000256" key="5">
    <source>
        <dbReference type="ARBA" id="ARBA00022989"/>
    </source>
</evidence>
<evidence type="ECO:0000313" key="12">
    <source>
        <dbReference type="Proteomes" id="UP000077143"/>
    </source>
</evidence>
<feature type="transmembrane region" description="Helical" evidence="9">
    <location>
        <begin position="15"/>
        <end position="38"/>
    </location>
</feature>
<dbReference type="PANTHER" id="PTHR23513">
    <property type="entry name" value="INTEGRAL MEMBRANE EFFLUX PROTEIN-RELATED"/>
    <property type="match status" value="1"/>
</dbReference>
<comment type="similarity">
    <text evidence="7">Belongs to the major facilitator superfamily. Drug:H(+) antiporter-3 (DHA3) (TC 2.A.1.21) family.</text>
</comment>
<dbReference type="OrthoDB" id="4368225at2"/>
<accession>A0A172UG71</accession>
<sequence>MSASRVLGNRVFRRLFAAQIVALGGTGLLTVALSLLAYDLAGPAAGAVLGTVLAIKMLAYVFVAPVMAVMTDRLPRRAVLVCADLTRAAVALLLPFVGQVWQVFVLVFVLQAASATFTPAFQAVIPSVLTDERDYTRALSLSRLAYDLEAAASPVLAAAMLMVMSYNSLFAGTVVGFLLSAALVLRTAVPEITPDGAPWRRRLFSGLRIMLTHRELRALVAMNLAVAAATALVMVNTVVYVRGMLGGSAAEVAMLLAGYGAGSMTVALLVPRLLTVLTDRVVMLAGAGAAAGGLVVVAMVLVAGDPSRPVLAGAWVLLGAATSLVNTPAGRLLRRASTERNRTALFTAQFSLSHAGFLLTYPIAGWVGAAVNQGLAAVTLAILASIAALAAAWIMARRGAADGQDAARESPSRPVAESRP</sequence>
<comment type="subcellular location">
    <subcellularLocation>
        <location evidence="1">Cell inner membrane</location>
        <topology evidence="1">Multi-pass membrane protein</topology>
    </subcellularLocation>
</comment>
<keyword evidence="4 9" id="KW-0812">Transmembrane</keyword>
<dbReference type="GO" id="GO:0005886">
    <property type="term" value="C:plasma membrane"/>
    <property type="evidence" value="ECO:0007669"/>
    <property type="project" value="UniProtKB-SubCell"/>
</dbReference>
<keyword evidence="2" id="KW-0813">Transport</keyword>
<dbReference type="Proteomes" id="UP000077143">
    <property type="component" value="Chromosome"/>
</dbReference>